<evidence type="ECO:0000313" key="1">
    <source>
        <dbReference type="EMBL" id="SEL29507.1"/>
    </source>
</evidence>
<proteinExistence type="predicted"/>
<organism evidence="1 2">
    <name type="scientific">Roseovarius azorensis</name>
    <dbReference type="NCBI Taxonomy" id="1287727"/>
    <lineage>
        <taxon>Bacteria</taxon>
        <taxon>Pseudomonadati</taxon>
        <taxon>Pseudomonadota</taxon>
        <taxon>Alphaproteobacteria</taxon>
        <taxon>Rhodobacterales</taxon>
        <taxon>Roseobacteraceae</taxon>
        <taxon>Roseovarius</taxon>
    </lineage>
</organism>
<protein>
    <submittedName>
        <fullName evidence="1">Uncharacterized protein</fullName>
    </submittedName>
</protein>
<accession>A0A1H7P341</accession>
<dbReference type="RefSeq" id="WP_093035092.1">
    <property type="nucleotide sequence ID" value="NZ_FOAG01000004.1"/>
</dbReference>
<dbReference type="Proteomes" id="UP000199582">
    <property type="component" value="Unassembled WGS sequence"/>
</dbReference>
<evidence type="ECO:0000313" key="2">
    <source>
        <dbReference type="Proteomes" id="UP000199582"/>
    </source>
</evidence>
<dbReference type="EMBL" id="FOAG01000004">
    <property type="protein sequence ID" value="SEL29507.1"/>
    <property type="molecule type" value="Genomic_DNA"/>
</dbReference>
<sequence length="85" mass="9674">MVLRKCKSNYGSVRTVIIRLKRMLRAARMTVLVKVGHWVDPLAAQKRWCAMAIMETAKLNGLDPRGDLAEVLNRMCRVQMQSSNS</sequence>
<keyword evidence="2" id="KW-1185">Reference proteome</keyword>
<name>A0A1H7P341_9RHOB</name>
<reference evidence="1 2" key="1">
    <citation type="submission" date="2016-10" db="EMBL/GenBank/DDBJ databases">
        <authorList>
            <person name="de Groot N.N."/>
        </authorList>
    </citation>
    <scope>NUCLEOTIDE SEQUENCE [LARGE SCALE GENOMIC DNA]</scope>
    <source>
        <strain evidence="1 2">DSM 100674</strain>
    </source>
</reference>
<gene>
    <name evidence="1" type="ORF">SAMN05443999_104285</name>
</gene>
<dbReference type="AlphaFoldDB" id="A0A1H7P341"/>